<proteinExistence type="predicted"/>
<evidence type="ECO:0000256" key="2">
    <source>
        <dbReference type="ARBA" id="ARBA00022771"/>
    </source>
</evidence>
<gene>
    <name evidence="6" type="ORF">ASPCADRAFT_398373</name>
</gene>
<dbReference type="AlphaFoldDB" id="A0A1R3RHR3"/>
<keyword evidence="7" id="KW-1185">Reference proteome</keyword>
<dbReference type="OrthoDB" id="432970at2759"/>
<protein>
    <recommendedName>
        <fullName evidence="5">MYND-type domain-containing protein</fullName>
    </recommendedName>
</protein>
<reference evidence="7" key="1">
    <citation type="journal article" date="2017" name="Genome Biol.">
        <title>Comparative genomics reveals high biological diversity and specific adaptations in the industrially and medically important fungal genus Aspergillus.</title>
        <authorList>
            <person name="de Vries R.P."/>
            <person name="Riley R."/>
            <person name="Wiebenga A."/>
            <person name="Aguilar-Osorio G."/>
            <person name="Amillis S."/>
            <person name="Uchima C.A."/>
            <person name="Anderluh G."/>
            <person name="Asadollahi M."/>
            <person name="Askin M."/>
            <person name="Barry K."/>
            <person name="Battaglia E."/>
            <person name="Bayram O."/>
            <person name="Benocci T."/>
            <person name="Braus-Stromeyer S.A."/>
            <person name="Caldana C."/>
            <person name="Canovas D."/>
            <person name="Cerqueira G.C."/>
            <person name="Chen F."/>
            <person name="Chen W."/>
            <person name="Choi C."/>
            <person name="Clum A."/>
            <person name="Dos Santos R.A."/>
            <person name="Damasio A.R."/>
            <person name="Diallinas G."/>
            <person name="Emri T."/>
            <person name="Fekete E."/>
            <person name="Flipphi M."/>
            <person name="Freyberg S."/>
            <person name="Gallo A."/>
            <person name="Gournas C."/>
            <person name="Habgood R."/>
            <person name="Hainaut M."/>
            <person name="Harispe M.L."/>
            <person name="Henrissat B."/>
            <person name="Hilden K.S."/>
            <person name="Hope R."/>
            <person name="Hossain A."/>
            <person name="Karabika E."/>
            <person name="Karaffa L."/>
            <person name="Karanyi Z."/>
            <person name="Krasevec N."/>
            <person name="Kuo A."/>
            <person name="Kusch H."/>
            <person name="LaButti K."/>
            <person name="Lagendijk E.L."/>
            <person name="Lapidus A."/>
            <person name="Levasseur A."/>
            <person name="Lindquist E."/>
            <person name="Lipzen A."/>
            <person name="Logrieco A.F."/>
            <person name="MacCabe A."/>
            <person name="Maekelae M.R."/>
            <person name="Malavazi I."/>
            <person name="Melin P."/>
            <person name="Meyer V."/>
            <person name="Mielnichuk N."/>
            <person name="Miskei M."/>
            <person name="Molnar A.P."/>
            <person name="Mule G."/>
            <person name="Ngan C.Y."/>
            <person name="Orejas M."/>
            <person name="Orosz E."/>
            <person name="Ouedraogo J.P."/>
            <person name="Overkamp K.M."/>
            <person name="Park H.-S."/>
            <person name="Perrone G."/>
            <person name="Piumi F."/>
            <person name="Punt P.J."/>
            <person name="Ram A.F."/>
            <person name="Ramon A."/>
            <person name="Rauscher S."/>
            <person name="Record E."/>
            <person name="Riano-Pachon D.M."/>
            <person name="Robert V."/>
            <person name="Roehrig J."/>
            <person name="Ruller R."/>
            <person name="Salamov A."/>
            <person name="Salih N.S."/>
            <person name="Samson R.A."/>
            <person name="Sandor E."/>
            <person name="Sanguinetti M."/>
            <person name="Schuetze T."/>
            <person name="Sepcic K."/>
            <person name="Shelest E."/>
            <person name="Sherlock G."/>
            <person name="Sophianopoulou V."/>
            <person name="Squina F.M."/>
            <person name="Sun H."/>
            <person name="Susca A."/>
            <person name="Todd R.B."/>
            <person name="Tsang A."/>
            <person name="Unkles S.E."/>
            <person name="van de Wiele N."/>
            <person name="van Rossen-Uffink D."/>
            <person name="Oliveira J.V."/>
            <person name="Vesth T.C."/>
            <person name="Visser J."/>
            <person name="Yu J.-H."/>
            <person name="Zhou M."/>
            <person name="Andersen M.R."/>
            <person name="Archer D.B."/>
            <person name="Baker S.E."/>
            <person name="Benoit I."/>
            <person name="Brakhage A.A."/>
            <person name="Braus G.H."/>
            <person name="Fischer R."/>
            <person name="Frisvad J.C."/>
            <person name="Goldman G.H."/>
            <person name="Houbraken J."/>
            <person name="Oakley B."/>
            <person name="Pocsi I."/>
            <person name="Scazzocchio C."/>
            <person name="Seiboth B."/>
            <person name="vanKuyk P.A."/>
            <person name="Wortman J."/>
            <person name="Dyer P.S."/>
            <person name="Grigoriev I.V."/>
        </authorList>
    </citation>
    <scope>NUCLEOTIDE SEQUENCE [LARGE SCALE GENOMIC DNA]</scope>
    <source>
        <strain evidence="7">ITEM 5010</strain>
    </source>
</reference>
<dbReference type="GO" id="GO:0008270">
    <property type="term" value="F:zinc ion binding"/>
    <property type="evidence" value="ECO:0007669"/>
    <property type="project" value="UniProtKB-KW"/>
</dbReference>
<dbReference type="Gene3D" id="6.10.140.2220">
    <property type="match status" value="1"/>
</dbReference>
<dbReference type="STRING" id="602072.A0A1R3RHR3"/>
<keyword evidence="3" id="KW-0862">Zinc</keyword>
<feature type="domain" description="MYND-type" evidence="5">
    <location>
        <begin position="9"/>
        <end position="56"/>
    </location>
</feature>
<dbReference type="PROSITE" id="PS50865">
    <property type="entry name" value="ZF_MYND_2"/>
    <property type="match status" value="1"/>
</dbReference>
<keyword evidence="2 4" id="KW-0863">Zinc-finger</keyword>
<dbReference type="OMA" id="DTTGCQY"/>
<dbReference type="SUPFAM" id="SSF144232">
    <property type="entry name" value="HIT/MYND zinc finger-like"/>
    <property type="match status" value="1"/>
</dbReference>
<dbReference type="Pfam" id="PF01753">
    <property type="entry name" value="zf-MYND"/>
    <property type="match status" value="1"/>
</dbReference>
<organism evidence="6 7">
    <name type="scientific">Aspergillus carbonarius (strain ITEM 5010)</name>
    <dbReference type="NCBI Taxonomy" id="602072"/>
    <lineage>
        <taxon>Eukaryota</taxon>
        <taxon>Fungi</taxon>
        <taxon>Dikarya</taxon>
        <taxon>Ascomycota</taxon>
        <taxon>Pezizomycotina</taxon>
        <taxon>Eurotiomycetes</taxon>
        <taxon>Eurotiomycetidae</taxon>
        <taxon>Eurotiales</taxon>
        <taxon>Aspergillaceae</taxon>
        <taxon>Aspergillus</taxon>
        <taxon>Aspergillus subgen. Circumdati</taxon>
    </lineage>
</organism>
<evidence type="ECO:0000313" key="6">
    <source>
        <dbReference type="EMBL" id="OOF94025.1"/>
    </source>
</evidence>
<dbReference type="VEuPathDB" id="FungiDB:ASPCADRAFT_398373"/>
<keyword evidence="1" id="KW-0479">Metal-binding</keyword>
<evidence type="ECO:0000313" key="7">
    <source>
        <dbReference type="Proteomes" id="UP000188318"/>
    </source>
</evidence>
<evidence type="ECO:0000256" key="4">
    <source>
        <dbReference type="PROSITE-ProRule" id="PRU00134"/>
    </source>
</evidence>
<name>A0A1R3RHR3_ASPC5</name>
<accession>A0A1R3RHR3</accession>
<dbReference type="InterPro" id="IPR002893">
    <property type="entry name" value="Znf_MYND"/>
</dbReference>
<dbReference type="EMBL" id="KV907503">
    <property type="protein sequence ID" value="OOF94025.1"/>
    <property type="molecule type" value="Genomic_DNA"/>
</dbReference>
<dbReference type="Proteomes" id="UP000188318">
    <property type="component" value="Unassembled WGS sequence"/>
</dbReference>
<evidence type="ECO:0000256" key="3">
    <source>
        <dbReference type="ARBA" id="ARBA00022833"/>
    </source>
</evidence>
<evidence type="ECO:0000259" key="5">
    <source>
        <dbReference type="PROSITE" id="PS50865"/>
    </source>
</evidence>
<sequence length="313" mass="35177">MSSPLGAECANCGAEATLRCAGCRDAPEYQPGDAVDVYHCGRNCQTKDWRNHQAWCTARRRRKKLLRVGLVLKAALLSYRQVRYDIQLTRMELRDGTLYLHQIPRAPTTVYQPGPFPDHLTTHREHREAALAVNQCTLAMALLGPLTRKLLAGVASTVEVVDLHLGRRPMPVRLIPGPDPSTCPHTVLKVGCPVAGETWILDVTACQYGFREVLAPYDGYMAERACRSVERPVAYDATETKDLDYFATLPFMIQTRAQRENLTHERQARLRFAEFVQTRVRAHLLEGANAAFQEKLEAFALAVKLHMGPCLRQ</sequence>
<evidence type="ECO:0000256" key="1">
    <source>
        <dbReference type="ARBA" id="ARBA00022723"/>
    </source>
</evidence>